<dbReference type="Gene3D" id="1.10.260.40">
    <property type="entry name" value="lambda repressor-like DNA-binding domains"/>
    <property type="match status" value="1"/>
</dbReference>
<proteinExistence type="predicted"/>
<dbReference type="Pfam" id="PF01381">
    <property type="entry name" value="HTH_3"/>
    <property type="match status" value="1"/>
</dbReference>
<dbReference type="PROSITE" id="PS50943">
    <property type="entry name" value="HTH_CROC1"/>
    <property type="match status" value="1"/>
</dbReference>
<feature type="non-terminal residue" evidence="2">
    <location>
        <position position="114"/>
    </location>
</feature>
<comment type="caution">
    <text evidence="2">The sequence shown here is derived from an EMBL/GenBank/DDBJ whole genome shotgun (WGS) entry which is preliminary data.</text>
</comment>
<evidence type="ECO:0000313" key="2">
    <source>
        <dbReference type="EMBL" id="EQD39361.1"/>
    </source>
</evidence>
<protein>
    <submittedName>
        <fullName evidence="2">Transcriptional regulator, XRE family</fullName>
    </submittedName>
</protein>
<dbReference type="EMBL" id="AUZY01010244">
    <property type="protein sequence ID" value="EQD39361.1"/>
    <property type="molecule type" value="Genomic_DNA"/>
</dbReference>
<feature type="domain" description="HTH cro/C1-type" evidence="1">
    <location>
        <begin position="21"/>
        <end position="75"/>
    </location>
</feature>
<dbReference type="SMART" id="SM00530">
    <property type="entry name" value="HTH_XRE"/>
    <property type="match status" value="1"/>
</dbReference>
<dbReference type="InterPro" id="IPR001387">
    <property type="entry name" value="Cro/C1-type_HTH"/>
</dbReference>
<dbReference type="SUPFAM" id="SSF47413">
    <property type="entry name" value="lambda repressor-like DNA-binding domains"/>
    <property type="match status" value="1"/>
</dbReference>
<gene>
    <name evidence="2" type="ORF">B1B_15395</name>
</gene>
<dbReference type="GO" id="GO:0003677">
    <property type="term" value="F:DNA binding"/>
    <property type="evidence" value="ECO:0007669"/>
    <property type="project" value="InterPro"/>
</dbReference>
<accession>T0YUQ9</accession>
<dbReference type="InterPro" id="IPR010982">
    <property type="entry name" value="Lambda_DNA-bd_dom_sf"/>
</dbReference>
<organism evidence="2">
    <name type="scientific">mine drainage metagenome</name>
    <dbReference type="NCBI Taxonomy" id="410659"/>
    <lineage>
        <taxon>unclassified sequences</taxon>
        <taxon>metagenomes</taxon>
        <taxon>ecological metagenomes</taxon>
    </lineage>
</organism>
<dbReference type="CDD" id="cd00093">
    <property type="entry name" value="HTH_XRE"/>
    <property type="match status" value="1"/>
</dbReference>
<evidence type="ECO:0000259" key="1">
    <source>
        <dbReference type="PROSITE" id="PS50943"/>
    </source>
</evidence>
<reference evidence="2" key="2">
    <citation type="journal article" date="2014" name="ISME J.">
        <title>Microbial stratification in low pH oxic and suboxic macroscopic growths along an acid mine drainage.</title>
        <authorList>
            <person name="Mendez-Garcia C."/>
            <person name="Mesa V."/>
            <person name="Sprenger R.R."/>
            <person name="Richter M."/>
            <person name="Diez M.S."/>
            <person name="Solano J."/>
            <person name="Bargiela R."/>
            <person name="Golyshina O.V."/>
            <person name="Manteca A."/>
            <person name="Ramos J.L."/>
            <person name="Gallego J.R."/>
            <person name="Llorente I."/>
            <person name="Martins Dos Santos V.A."/>
            <person name="Jensen O.N."/>
            <person name="Pelaez A.I."/>
            <person name="Sanchez J."/>
            <person name="Ferrer M."/>
        </authorList>
    </citation>
    <scope>NUCLEOTIDE SEQUENCE</scope>
</reference>
<sequence>MKLEEKIAGEITISENPGETIKKWREEFRINKLELSKFLHISPSVISDYESGRRRSPGVTSIRKIVEAMIEIDKSRGGHLIRRYSSGVPSDALIDIRDYDHEISLDRIIDLIDG</sequence>
<dbReference type="AlphaFoldDB" id="T0YUQ9"/>
<reference evidence="2" key="1">
    <citation type="submission" date="2013-08" db="EMBL/GenBank/DDBJ databases">
        <authorList>
            <person name="Mendez C."/>
            <person name="Richter M."/>
            <person name="Ferrer M."/>
            <person name="Sanchez J."/>
        </authorList>
    </citation>
    <scope>NUCLEOTIDE SEQUENCE</scope>
</reference>
<name>T0YUQ9_9ZZZZ</name>